<comment type="caution">
    <text evidence="2">The sequence shown here is derived from an EMBL/GenBank/DDBJ whole genome shotgun (WGS) entry which is preliminary data.</text>
</comment>
<protein>
    <submittedName>
        <fullName evidence="2">Uncharacterized protein</fullName>
    </submittedName>
</protein>
<dbReference type="EMBL" id="RXGB01004776">
    <property type="protein sequence ID" value="TMW88965.1"/>
    <property type="molecule type" value="Genomic_DNA"/>
</dbReference>
<evidence type="ECO:0000256" key="1">
    <source>
        <dbReference type="SAM" id="MobiDB-lite"/>
    </source>
</evidence>
<reference evidence="2" key="1">
    <citation type="submission" date="2019-05" db="EMBL/GenBank/DDBJ databases">
        <title>The de novo reference genome and transcriptome assemblies of the wild tomato species Solanum chilense.</title>
        <authorList>
            <person name="Stam R."/>
            <person name="Nosenko T."/>
            <person name="Hoerger A.C."/>
            <person name="Stephan W."/>
            <person name="Seidel M.A."/>
            <person name="Kuhn J.M.M."/>
            <person name="Haberer G."/>
            <person name="Tellier A."/>
        </authorList>
    </citation>
    <scope>NUCLEOTIDE SEQUENCE</scope>
    <source>
        <tissue evidence="2">Mature leaves</tissue>
    </source>
</reference>
<accession>A0A6N2B267</accession>
<evidence type="ECO:0000313" key="2">
    <source>
        <dbReference type="EMBL" id="TMW88965.1"/>
    </source>
</evidence>
<feature type="region of interest" description="Disordered" evidence="1">
    <location>
        <begin position="88"/>
        <end position="121"/>
    </location>
</feature>
<sequence length="121" mass="13427">MALKKSTNMEFYTIVTRSAKKAKAKLGPSANTRSSKIAKLTISVPLSSASKMMKNFGVLTRGMIYRAKVKTKEIDNIQPKIFEVGSRKKGTKVENSKIMTRRGKAKLDSDQKVQPKSTKGF</sequence>
<dbReference type="AlphaFoldDB" id="A0A6N2B267"/>
<organism evidence="2">
    <name type="scientific">Solanum chilense</name>
    <name type="common">Tomato</name>
    <name type="synonym">Lycopersicon chilense</name>
    <dbReference type="NCBI Taxonomy" id="4083"/>
    <lineage>
        <taxon>Eukaryota</taxon>
        <taxon>Viridiplantae</taxon>
        <taxon>Streptophyta</taxon>
        <taxon>Embryophyta</taxon>
        <taxon>Tracheophyta</taxon>
        <taxon>Spermatophyta</taxon>
        <taxon>Magnoliopsida</taxon>
        <taxon>eudicotyledons</taxon>
        <taxon>Gunneridae</taxon>
        <taxon>Pentapetalae</taxon>
        <taxon>asterids</taxon>
        <taxon>lamiids</taxon>
        <taxon>Solanales</taxon>
        <taxon>Solanaceae</taxon>
        <taxon>Solanoideae</taxon>
        <taxon>Solaneae</taxon>
        <taxon>Solanum</taxon>
        <taxon>Solanum subgen. Lycopersicon</taxon>
    </lineage>
</organism>
<name>A0A6N2B267_SOLCI</name>
<gene>
    <name evidence="2" type="ORF">EJD97_017829</name>
</gene>
<proteinExistence type="predicted"/>